<dbReference type="PANTHER" id="PTHR42723:SF1">
    <property type="entry name" value="CHLOROPHYLL SYNTHASE, CHLOROPLASTIC"/>
    <property type="match status" value="1"/>
</dbReference>
<feature type="transmembrane region" description="Helical" evidence="5">
    <location>
        <begin position="205"/>
        <end position="228"/>
    </location>
</feature>
<feature type="transmembrane region" description="Helical" evidence="5">
    <location>
        <begin position="20"/>
        <end position="39"/>
    </location>
</feature>
<feature type="transmembrane region" description="Helical" evidence="5">
    <location>
        <begin position="111"/>
        <end position="128"/>
    </location>
</feature>
<evidence type="ECO:0000313" key="6">
    <source>
        <dbReference type="EMBL" id="EJG06999.1"/>
    </source>
</evidence>
<evidence type="ECO:0000256" key="4">
    <source>
        <dbReference type="ARBA" id="ARBA00023136"/>
    </source>
</evidence>
<dbReference type="CDD" id="cd13961">
    <property type="entry name" value="PT_UbiA_DGGGPS"/>
    <property type="match status" value="1"/>
</dbReference>
<keyword evidence="7" id="KW-1185">Reference proteome</keyword>
<evidence type="ECO:0000313" key="7">
    <source>
        <dbReference type="Proteomes" id="UP000005095"/>
    </source>
</evidence>
<dbReference type="InterPro" id="IPR044878">
    <property type="entry name" value="UbiA_sf"/>
</dbReference>
<dbReference type="Pfam" id="PF01040">
    <property type="entry name" value="UbiA"/>
    <property type="match status" value="1"/>
</dbReference>
<dbReference type="EMBL" id="CM001555">
    <property type="protein sequence ID" value="EJG06999.1"/>
    <property type="molecule type" value="Genomic_DNA"/>
</dbReference>
<dbReference type="InterPro" id="IPR050475">
    <property type="entry name" value="Prenyltransferase_related"/>
</dbReference>
<dbReference type="STRING" id="28892.Metli_1041"/>
<keyword evidence="3 5" id="KW-1133">Transmembrane helix</keyword>
<keyword evidence="6" id="KW-0808">Transferase</keyword>
<dbReference type="OrthoDB" id="11851at2157"/>
<dbReference type="Proteomes" id="UP000005095">
    <property type="component" value="Chromosome"/>
</dbReference>
<name>J0S8S2_9EURY</name>
<comment type="subcellular location">
    <subcellularLocation>
        <location evidence="1">Cell membrane</location>
        <topology evidence="1">Multi-pass membrane protein</topology>
    </subcellularLocation>
</comment>
<proteinExistence type="predicted"/>
<organism evidence="6 7">
    <name type="scientific">Methanofollis liminatans DSM 4140</name>
    <dbReference type="NCBI Taxonomy" id="28892"/>
    <lineage>
        <taxon>Archaea</taxon>
        <taxon>Methanobacteriati</taxon>
        <taxon>Methanobacteriota</taxon>
        <taxon>Stenosarchaea group</taxon>
        <taxon>Methanomicrobia</taxon>
        <taxon>Methanomicrobiales</taxon>
        <taxon>Methanomicrobiaceae</taxon>
        <taxon>Methanofollis</taxon>
    </lineage>
</organism>
<feature type="transmembrane region" description="Helical" evidence="5">
    <location>
        <begin position="135"/>
        <end position="156"/>
    </location>
</feature>
<dbReference type="GO" id="GO:0016765">
    <property type="term" value="F:transferase activity, transferring alkyl or aryl (other than methyl) groups"/>
    <property type="evidence" value="ECO:0007669"/>
    <property type="project" value="InterPro"/>
</dbReference>
<dbReference type="NCBIfam" id="NF009523">
    <property type="entry name" value="PRK12884.1"/>
    <property type="match status" value="1"/>
</dbReference>
<evidence type="ECO:0000256" key="3">
    <source>
        <dbReference type="ARBA" id="ARBA00022989"/>
    </source>
</evidence>
<dbReference type="PANTHER" id="PTHR42723">
    <property type="entry name" value="CHLOROPHYLL SYNTHASE"/>
    <property type="match status" value="1"/>
</dbReference>
<dbReference type="HOGENOM" id="CLU_073311_1_1_2"/>
<feature type="transmembrane region" description="Helical" evidence="5">
    <location>
        <begin position="266"/>
        <end position="284"/>
    </location>
</feature>
<dbReference type="RefSeq" id="WP_004038582.1">
    <property type="nucleotide sequence ID" value="NZ_CM001555.1"/>
</dbReference>
<keyword evidence="4 5" id="KW-0472">Membrane</keyword>
<evidence type="ECO:0000256" key="1">
    <source>
        <dbReference type="ARBA" id="ARBA00004651"/>
    </source>
</evidence>
<feature type="transmembrane region" description="Helical" evidence="5">
    <location>
        <begin position="162"/>
        <end position="184"/>
    </location>
</feature>
<dbReference type="Gene3D" id="1.10.357.140">
    <property type="entry name" value="UbiA prenyltransferase"/>
    <property type="match status" value="1"/>
</dbReference>
<dbReference type="GO" id="GO:0005886">
    <property type="term" value="C:plasma membrane"/>
    <property type="evidence" value="ECO:0007669"/>
    <property type="project" value="UniProtKB-SubCell"/>
</dbReference>
<reference evidence="6 7" key="1">
    <citation type="submission" date="2011-08" db="EMBL/GenBank/DDBJ databases">
        <title>The complete genome of Methanofollis liminatans DSM 4140.</title>
        <authorList>
            <consortium name="US DOE Joint Genome Institute (JGI-PGF)"/>
            <person name="Lucas S."/>
            <person name="Han J."/>
            <person name="Lapidus A."/>
            <person name="Bruce D."/>
            <person name="Goodwin L."/>
            <person name="Pitluck S."/>
            <person name="Peters L."/>
            <person name="Kyrpides N."/>
            <person name="Mavromatis K."/>
            <person name="Ivanova N."/>
            <person name="Mikhailova N."/>
            <person name="Lu M."/>
            <person name="Detter J.C."/>
            <person name="Tapia R."/>
            <person name="Han C."/>
            <person name="Land M."/>
            <person name="Hauser L."/>
            <person name="Markowitz V."/>
            <person name="Cheng J.-F."/>
            <person name="Hugenholtz P."/>
            <person name="Woyke T."/>
            <person name="Wu D."/>
            <person name="Spring S."/>
            <person name="Schuler E."/>
            <person name="Brambilla E."/>
            <person name="Klenk H.-P."/>
            <person name="Eisen J.A."/>
        </authorList>
    </citation>
    <scope>NUCLEOTIDE SEQUENCE [LARGE SCALE GENOMIC DNA]</scope>
    <source>
        <strain evidence="6 7">DSM 4140</strain>
    </source>
</reference>
<keyword evidence="2 5" id="KW-0812">Transmembrane</keyword>
<gene>
    <name evidence="6" type="ORF">Metli_1041</name>
</gene>
<dbReference type="Gene3D" id="1.20.120.1780">
    <property type="entry name" value="UbiA prenyltransferase"/>
    <property type="match status" value="1"/>
</dbReference>
<accession>J0S8S2</accession>
<dbReference type="AlphaFoldDB" id="J0S8S2"/>
<dbReference type="InterPro" id="IPR000537">
    <property type="entry name" value="UbiA_prenyltransferase"/>
</dbReference>
<evidence type="ECO:0000256" key="5">
    <source>
        <dbReference type="SAM" id="Phobius"/>
    </source>
</evidence>
<sequence>MTSTIATKLRASAELIRMDLALGAGFFFVAGEIFAFGGLPPFHLVILGFLTLFFISGSANISNDYFDREVDRVNLPSRPLPSGRISVTELWILFSLFTASGMIGAAFLGPLVLVLVVLFWCIALAYNIKLKDAGFAGNLVVAACIGMTIVLGAIAAGTVNGVVLTFAALAFFFDLGLEIAADTMDVKGDEQRSSRSLAHRWGRARALRISALWLTVFFLVTPVPFLAGWLGYDYLLLIGTADLWMIACTVRLVASPTIEEGRRQIRRLYLTWGLFVIVFTLTRLL</sequence>
<protein>
    <submittedName>
        <fullName evidence="6">UbiA prenyltransferase</fullName>
    </submittedName>
</protein>
<evidence type="ECO:0000256" key="2">
    <source>
        <dbReference type="ARBA" id="ARBA00022692"/>
    </source>
</evidence>
<feature type="transmembrane region" description="Helical" evidence="5">
    <location>
        <begin position="234"/>
        <end position="254"/>
    </location>
</feature>